<accession>A0AAV4E0D4</accession>
<organism evidence="1 2">
    <name type="scientific">Plakobranchus ocellatus</name>
    <dbReference type="NCBI Taxonomy" id="259542"/>
    <lineage>
        <taxon>Eukaryota</taxon>
        <taxon>Metazoa</taxon>
        <taxon>Spiralia</taxon>
        <taxon>Lophotrochozoa</taxon>
        <taxon>Mollusca</taxon>
        <taxon>Gastropoda</taxon>
        <taxon>Heterobranchia</taxon>
        <taxon>Euthyneura</taxon>
        <taxon>Panpulmonata</taxon>
        <taxon>Sacoglossa</taxon>
        <taxon>Placobranchoidea</taxon>
        <taxon>Plakobranchidae</taxon>
        <taxon>Plakobranchus</taxon>
    </lineage>
</organism>
<evidence type="ECO:0000313" key="2">
    <source>
        <dbReference type="Proteomes" id="UP000735302"/>
    </source>
</evidence>
<protein>
    <submittedName>
        <fullName evidence="1">Uncharacterized protein</fullName>
    </submittedName>
</protein>
<reference evidence="1 2" key="1">
    <citation type="journal article" date="2021" name="Elife">
        <title>Chloroplast acquisition without the gene transfer in kleptoplastic sea slugs, Plakobranchus ocellatus.</title>
        <authorList>
            <person name="Maeda T."/>
            <person name="Takahashi S."/>
            <person name="Yoshida T."/>
            <person name="Shimamura S."/>
            <person name="Takaki Y."/>
            <person name="Nagai Y."/>
            <person name="Toyoda A."/>
            <person name="Suzuki Y."/>
            <person name="Arimoto A."/>
            <person name="Ishii H."/>
            <person name="Satoh N."/>
            <person name="Nishiyama T."/>
            <person name="Hasebe M."/>
            <person name="Maruyama T."/>
            <person name="Minagawa J."/>
            <person name="Obokata J."/>
            <person name="Shigenobu S."/>
        </authorList>
    </citation>
    <scope>NUCLEOTIDE SEQUENCE [LARGE SCALE GENOMIC DNA]</scope>
</reference>
<sequence>MKLGIGKPGVQKPVQPQALYRGRREIAPAKLKNLKVLSAFISVQLREFYASLQAVTPSPRKLCTGPILIPVSSDDEHDLSDEMFSSDSD</sequence>
<comment type="caution">
    <text evidence="1">The sequence shown here is derived from an EMBL/GenBank/DDBJ whole genome shotgun (WGS) entry which is preliminary data.</text>
</comment>
<evidence type="ECO:0000313" key="1">
    <source>
        <dbReference type="EMBL" id="GFO49998.1"/>
    </source>
</evidence>
<name>A0AAV4E0D4_9GAST</name>
<keyword evidence="2" id="KW-1185">Reference proteome</keyword>
<dbReference type="EMBL" id="BLXT01008557">
    <property type="protein sequence ID" value="GFO49998.1"/>
    <property type="molecule type" value="Genomic_DNA"/>
</dbReference>
<dbReference type="Proteomes" id="UP000735302">
    <property type="component" value="Unassembled WGS sequence"/>
</dbReference>
<dbReference type="AlphaFoldDB" id="A0AAV4E0D4"/>
<gene>
    <name evidence="1" type="ORF">PoB_007650300</name>
</gene>
<proteinExistence type="predicted"/>